<sequence length="208" mass="22395">MSTNIVFTRPCQWPEPYYQVPVAGTFLGLWEWLNVSGRVGVDEWEWKWPYLKEFPSYLIHRDFQSSPGAGAPGHPPYQEPLSEPDDHSSSSMELPASSCRSGARCAGGGGRGTFRPGTKTSGTGDSTTAPKAAIALANSRPVGASARRSLGRGPPEVAAGRSLLRRRVGGLPGVPLGTRQNTSPIISRPHGTRSGSRNPYVKDRRNQA</sequence>
<keyword evidence="3" id="KW-1185">Reference proteome</keyword>
<protein>
    <submittedName>
        <fullName evidence="2">Uncharacterized protein</fullName>
    </submittedName>
</protein>
<dbReference type="EMBL" id="KN714701">
    <property type="protein sequence ID" value="KUI57518.1"/>
    <property type="molecule type" value="Genomic_DNA"/>
</dbReference>
<organism evidence="2 3">
    <name type="scientific">Cytospora mali</name>
    <name type="common">Apple Valsa canker fungus</name>
    <name type="synonym">Valsa mali</name>
    <dbReference type="NCBI Taxonomy" id="578113"/>
    <lineage>
        <taxon>Eukaryota</taxon>
        <taxon>Fungi</taxon>
        <taxon>Dikarya</taxon>
        <taxon>Ascomycota</taxon>
        <taxon>Pezizomycotina</taxon>
        <taxon>Sordariomycetes</taxon>
        <taxon>Sordariomycetidae</taxon>
        <taxon>Diaporthales</taxon>
        <taxon>Cytosporaceae</taxon>
        <taxon>Cytospora</taxon>
    </lineage>
</organism>
<evidence type="ECO:0000313" key="3">
    <source>
        <dbReference type="Proteomes" id="UP000078576"/>
    </source>
</evidence>
<feature type="compositionally biased region" description="Low complexity" evidence="1">
    <location>
        <begin position="117"/>
        <end position="128"/>
    </location>
</feature>
<name>A0A194V0T4_CYTMA</name>
<dbReference type="AlphaFoldDB" id="A0A194V0T4"/>
<proteinExistence type="predicted"/>
<accession>A0A194V0T4</accession>
<reference evidence="3" key="1">
    <citation type="submission" date="2014-12" db="EMBL/GenBank/DDBJ databases">
        <title>Genome Sequence of Valsa Canker Pathogens Uncovers a Specific Adaption of Colonization on Woody Bark.</title>
        <authorList>
            <person name="Yin Z."/>
            <person name="Liu H."/>
            <person name="Gao X."/>
            <person name="Li Z."/>
            <person name="Song N."/>
            <person name="Ke X."/>
            <person name="Dai Q."/>
            <person name="Wu Y."/>
            <person name="Sun Y."/>
            <person name="Xu J.-R."/>
            <person name="Kang Z.K."/>
            <person name="Wang L."/>
            <person name="Huang L."/>
        </authorList>
    </citation>
    <scope>NUCLEOTIDE SEQUENCE [LARGE SCALE GENOMIC DNA]</scope>
    <source>
        <strain evidence="3">SXYL134</strain>
    </source>
</reference>
<evidence type="ECO:0000313" key="2">
    <source>
        <dbReference type="EMBL" id="KUI57518.1"/>
    </source>
</evidence>
<dbReference type="Proteomes" id="UP000078576">
    <property type="component" value="Unassembled WGS sequence"/>
</dbReference>
<feature type="region of interest" description="Disordered" evidence="1">
    <location>
        <begin position="65"/>
        <end position="208"/>
    </location>
</feature>
<dbReference type="OrthoDB" id="5232707at2759"/>
<evidence type="ECO:0000256" key="1">
    <source>
        <dbReference type="SAM" id="MobiDB-lite"/>
    </source>
</evidence>
<gene>
    <name evidence="2" type="ORF">VP1G_10914</name>
</gene>